<gene>
    <name evidence="2" type="ORF">VC83_01381</name>
</gene>
<evidence type="ECO:0000313" key="2">
    <source>
        <dbReference type="EMBL" id="OAF61733.1"/>
    </source>
</evidence>
<dbReference type="VEuPathDB" id="FungiDB:GMDG_08683"/>
<protein>
    <submittedName>
        <fullName evidence="2">Uncharacterized protein</fullName>
    </submittedName>
</protein>
<feature type="region of interest" description="Disordered" evidence="1">
    <location>
        <begin position="95"/>
        <end position="144"/>
    </location>
</feature>
<feature type="region of interest" description="Disordered" evidence="1">
    <location>
        <begin position="163"/>
        <end position="185"/>
    </location>
</feature>
<name>A0A177AKB9_9PEZI</name>
<organism evidence="2">
    <name type="scientific">Pseudogymnoascus destructans</name>
    <dbReference type="NCBI Taxonomy" id="655981"/>
    <lineage>
        <taxon>Eukaryota</taxon>
        <taxon>Fungi</taxon>
        <taxon>Dikarya</taxon>
        <taxon>Ascomycota</taxon>
        <taxon>Pezizomycotina</taxon>
        <taxon>Leotiomycetes</taxon>
        <taxon>Thelebolales</taxon>
        <taxon>Thelebolaceae</taxon>
        <taxon>Pseudogymnoascus</taxon>
    </lineage>
</organism>
<evidence type="ECO:0000256" key="1">
    <source>
        <dbReference type="SAM" id="MobiDB-lite"/>
    </source>
</evidence>
<dbReference type="Proteomes" id="UP000077154">
    <property type="component" value="Unassembled WGS sequence"/>
</dbReference>
<feature type="compositionally biased region" description="Low complexity" evidence="1">
    <location>
        <begin position="115"/>
        <end position="129"/>
    </location>
</feature>
<sequence length="185" mass="20037">MNGLGVQTKSLADTGANGYLVINKPFAIRLSKALQSPIWKLPYSVPIRGFQRKIQGHISEYIRLKSQGAALPTVDPSDPDEFDRLVASVHLQCMQTKSQQPRKTAPSGTQRQKPSGTTNTASTTTQSSGGWFGFGKKSKQPDVESGARTTAWRYATLQLAVPSCQRTKHASETSSNSVGVCNEVL</sequence>
<dbReference type="eggNOG" id="ENOG502SWD4">
    <property type="taxonomic scope" value="Eukaryota"/>
</dbReference>
<dbReference type="EMBL" id="KV441388">
    <property type="protein sequence ID" value="OAF61733.1"/>
    <property type="molecule type" value="Genomic_DNA"/>
</dbReference>
<dbReference type="OrthoDB" id="5507459at2759"/>
<dbReference type="RefSeq" id="XP_024327007.1">
    <property type="nucleotide sequence ID" value="XM_024465060.1"/>
</dbReference>
<dbReference type="AlphaFoldDB" id="A0A177AKB9"/>
<feature type="compositionally biased region" description="Polar residues" evidence="1">
    <location>
        <begin position="95"/>
        <end position="114"/>
    </location>
</feature>
<proteinExistence type="predicted"/>
<reference evidence="2" key="1">
    <citation type="submission" date="2016-03" db="EMBL/GenBank/DDBJ databases">
        <title>Updated assembly of Pseudogymnoascus destructans, the fungus causing white-nose syndrome of bats.</title>
        <authorList>
            <person name="Palmer J.M."/>
            <person name="Drees K.P."/>
            <person name="Foster J.T."/>
            <person name="Lindner D.L."/>
        </authorList>
    </citation>
    <scope>NUCLEOTIDE SEQUENCE [LARGE SCALE GENOMIC DNA]</scope>
    <source>
        <strain evidence="2">20631-21</strain>
    </source>
</reference>
<accession>A0A177AKB9</accession>
<dbReference type="GeneID" id="36284471"/>